<feature type="compositionally biased region" description="Basic and acidic residues" evidence="7">
    <location>
        <begin position="443"/>
        <end position="454"/>
    </location>
</feature>
<dbReference type="Pfam" id="PF00225">
    <property type="entry name" value="Kinesin"/>
    <property type="match status" value="1"/>
</dbReference>
<feature type="binding site" evidence="5">
    <location>
        <begin position="96"/>
        <end position="103"/>
    </location>
    <ligand>
        <name>ATP</name>
        <dbReference type="ChEBI" id="CHEBI:30616"/>
    </ligand>
</feature>
<dbReference type="EMBL" id="CAWYQH010000046">
    <property type="protein sequence ID" value="CAK8677568.1"/>
    <property type="molecule type" value="Genomic_DNA"/>
</dbReference>
<feature type="region of interest" description="Disordered" evidence="7">
    <location>
        <begin position="495"/>
        <end position="536"/>
    </location>
</feature>
<keyword evidence="5 6" id="KW-0505">Motor protein</keyword>
<feature type="region of interest" description="Disordered" evidence="7">
    <location>
        <begin position="777"/>
        <end position="826"/>
    </location>
</feature>
<dbReference type="InterPro" id="IPR027640">
    <property type="entry name" value="Kinesin-like_fam"/>
</dbReference>
<evidence type="ECO:0000313" key="9">
    <source>
        <dbReference type="EMBL" id="CAK8677568.1"/>
    </source>
</evidence>
<evidence type="ECO:0000256" key="4">
    <source>
        <dbReference type="ARBA" id="ARBA00023212"/>
    </source>
</evidence>
<dbReference type="PANTHER" id="PTHR47968:SF67">
    <property type="entry name" value="KINESIN MOTOR DOMAIN-CONTAINING PROTEIN"/>
    <property type="match status" value="1"/>
</dbReference>
<evidence type="ECO:0000259" key="8">
    <source>
        <dbReference type="PROSITE" id="PS50067"/>
    </source>
</evidence>
<dbReference type="SUPFAM" id="SSF52540">
    <property type="entry name" value="P-loop containing nucleoside triphosphate hydrolases"/>
    <property type="match status" value="1"/>
</dbReference>
<feature type="domain" description="Kinesin motor" evidence="8">
    <location>
        <begin position="5"/>
        <end position="344"/>
    </location>
</feature>
<keyword evidence="3 5" id="KW-0067">ATP-binding</keyword>
<proteinExistence type="inferred from homology"/>
<dbReference type="InterPro" id="IPR001752">
    <property type="entry name" value="Kinesin_motor_dom"/>
</dbReference>
<accession>A0ABP0FHK5</accession>
<keyword evidence="6" id="KW-0493">Microtubule</keyword>
<evidence type="ECO:0000256" key="1">
    <source>
        <dbReference type="ARBA" id="ARBA00004245"/>
    </source>
</evidence>
<dbReference type="Proteomes" id="UP001642483">
    <property type="component" value="Unassembled WGS sequence"/>
</dbReference>
<reference evidence="9 10" key="1">
    <citation type="submission" date="2024-02" db="EMBL/GenBank/DDBJ databases">
        <authorList>
            <person name="Daric V."/>
            <person name="Darras S."/>
        </authorList>
    </citation>
    <scope>NUCLEOTIDE SEQUENCE [LARGE SCALE GENOMIC DNA]</scope>
</reference>
<organism evidence="9 10">
    <name type="scientific">Clavelina lepadiformis</name>
    <name type="common">Light-bulb sea squirt</name>
    <name type="synonym">Ascidia lepadiformis</name>
    <dbReference type="NCBI Taxonomy" id="159417"/>
    <lineage>
        <taxon>Eukaryota</taxon>
        <taxon>Metazoa</taxon>
        <taxon>Chordata</taxon>
        <taxon>Tunicata</taxon>
        <taxon>Ascidiacea</taxon>
        <taxon>Aplousobranchia</taxon>
        <taxon>Clavelinidae</taxon>
        <taxon>Clavelina</taxon>
    </lineage>
</organism>
<comment type="similarity">
    <text evidence="5 6">Belongs to the TRAFAC class myosin-kinesin ATPase superfamily. Kinesin family.</text>
</comment>
<dbReference type="PRINTS" id="PR00380">
    <property type="entry name" value="KINESINHEAVY"/>
</dbReference>
<dbReference type="PANTHER" id="PTHR47968">
    <property type="entry name" value="CENTROMERE PROTEIN E"/>
    <property type="match status" value="1"/>
</dbReference>
<feature type="region of interest" description="Disordered" evidence="7">
    <location>
        <begin position="681"/>
        <end position="746"/>
    </location>
</feature>
<evidence type="ECO:0000256" key="5">
    <source>
        <dbReference type="PROSITE-ProRule" id="PRU00283"/>
    </source>
</evidence>
<gene>
    <name evidence="9" type="ORF">CVLEPA_LOCUS6934</name>
</gene>
<feature type="compositionally biased region" description="Polar residues" evidence="7">
    <location>
        <begin position="698"/>
        <end position="711"/>
    </location>
</feature>
<feature type="compositionally biased region" description="Polar residues" evidence="7">
    <location>
        <begin position="786"/>
        <end position="796"/>
    </location>
</feature>
<evidence type="ECO:0000256" key="2">
    <source>
        <dbReference type="ARBA" id="ARBA00022741"/>
    </source>
</evidence>
<sequence>MVKQTIQIFCRVKPTKQRTGIYSIEEDEHVTKSNVEFVIPKDISDGFINNKRESYKFSFQKIFDQSIKQDDVFDHVAKGVTDNVLAGYNGTIFAYGQTGSGKTFTITGGVEKYADRGIIPRALSYLFQKYEDDKDHIYTTEVSYLEIYNESGYDLLDPRHEATKLEDLPKVALMEDTDQNITLKNLSILPAQNEEEALNLLFLGDTNRMIAETPMNQASTRSHCIFTIHITSREPGSATIRRSKLHLVDLAGSERVTKSQVGGQLLTEAKYINLSLHFLEQVIVALSDKKRQHIPYRNSMMTSVLRDSLGGNCMTTMIATVSVDKKNFDESISTCRFAQRVAMIKNEATLNEELDPKLMILKLKKEVQSLKDELSLVTGEQRTDQLTDEEIERLNNLLSSYLEDDELESSLDAGGDMRKIQYCYRFLKKRIKERPDPPTNQDDLEREKDAKSSDEIPPQPTLSPAEIQRLREILQQRDNEISILVSMLKKEKKRAMDAEHRLATEDHATPSKQASSEQTYNKNTYKDDDENLPEDKSRVKGLNMSAGRQEAFEIFKRDYGTSSHIHEQKELLKQRYVEAKGLGQDVNKARNEINHLKSSLERIRKQMAVQASLDAGAAGDDSFEEHEREQQILSSMEEAKTRYKEAFTRLKGMKAEIDHLHHLLDKARVQMQHEFDTWWQSQAPGGQQSTRSTHRSGNRQSNSGRASTQAWGTPPVSPHKRVVGQRPHDTISPPPSGPISPRESSLTHGRNALTDLRRVPNDVTNDSLNQSSRVLRQQRGELAPRFNSTSDLNSYHGSRPPSANRLRPQRPRSGGQHIPLTGDKETDADIMAFVKARESLMQRQKGHTS</sequence>
<comment type="subcellular location">
    <subcellularLocation>
        <location evidence="1">Cytoplasm</location>
        <location evidence="1">Cytoskeleton</location>
    </subcellularLocation>
</comment>
<dbReference type="PROSITE" id="PS50067">
    <property type="entry name" value="KINESIN_MOTOR_2"/>
    <property type="match status" value="1"/>
</dbReference>
<feature type="region of interest" description="Disordered" evidence="7">
    <location>
        <begin position="431"/>
        <end position="465"/>
    </location>
</feature>
<evidence type="ECO:0000256" key="6">
    <source>
        <dbReference type="RuleBase" id="RU000394"/>
    </source>
</evidence>
<dbReference type="Pfam" id="PF23735">
    <property type="entry name" value="KIF9"/>
    <property type="match status" value="1"/>
</dbReference>
<dbReference type="InterPro" id="IPR056524">
    <property type="entry name" value="KIF6/9_C"/>
</dbReference>
<dbReference type="InterPro" id="IPR019821">
    <property type="entry name" value="Kinesin_motor_CS"/>
</dbReference>
<evidence type="ECO:0000256" key="7">
    <source>
        <dbReference type="SAM" id="MobiDB-lite"/>
    </source>
</evidence>
<evidence type="ECO:0000256" key="3">
    <source>
        <dbReference type="ARBA" id="ARBA00022840"/>
    </source>
</evidence>
<dbReference type="SMART" id="SM00129">
    <property type="entry name" value="KISc"/>
    <property type="match status" value="1"/>
</dbReference>
<evidence type="ECO:0000313" key="10">
    <source>
        <dbReference type="Proteomes" id="UP001642483"/>
    </source>
</evidence>
<dbReference type="Gene3D" id="3.40.850.10">
    <property type="entry name" value="Kinesin motor domain"/>
    <property type="match status" value="1"/>
</dbReference>
<keyword evidence="2 5" id="KW-0547">Nucleotide-binding</keyword>
<protein>
    <recommendedName>
        <fullName evidence="6">Kinesin-like protein</fullName>
    </recommendedName>
</protein>
<feature type="compositionally biased region" description="Polar residues" evidence="7">
    <location>
        <begin position="510"/>
        <end position="523"/>
    </location>
</feature>
<dbReference type="InterPro" id="IPR027417">
    <property type="entry name" value="P-loop_NTPase"/>
</dbReference>
<comment type="caution">
    <text evidence="9">The sequence shown here is derived from an EMBL/GenBank/DDBJ whole genome shotgun (WGS) entry which is preliminary data.</text>
</comment>
<feature type="compositionally biased region" description="Basic and acidic residues" evidence="7">
    <location>
        <begin position="495"/>
        <end position="509"/>
    </location>
</feature>
<keyword evidence="4" id="KW-0206">Cytoskeleton</keyword>
<dbReference type="InterPro" id="IPR036961">
    <property type="entry name" value="Kinesin_motor_dom_sf"/>
</dbReference>
<keyword evidence="10" id="KW-1185">Reference proteome</keyword>
<keyword evidence="4" id="KW-0963">Cytoplasm</keyword>
<dbReference type="PROSITE" id="PS00411">
    <property type="entry name" value="KINESIN_MOTOR_1"/>
    <property type="match status" value="1"/>
</dbReference>
<name>A0ABP0FHK5_CLALP</name>
<feature type="compositionally biased region" description="Polar residues" evidence="7">
    <location>
        <begin position="681"/>
        <end position="691"/>
    </location>
</feature>